<evidence type="ECO:0000256" key="2">
    <source>
        <dbReference type="SAM" id="SignalP"/>
    </source>
</evidence>
<accession>A0A8T0EN14</accession>
<dbReference type="Proteomes" id="UP000807504">
    <property type="component" value="Unassembled WGS sequence"/>
</dbReference>
<dbReference type="EMBL" id="JABXBU010002072">
    <property type="protein sequence ID" value="KAF8776771.1"/>
    <property type="molecule type" value="Genomic_DNA"/>
</dbReference>
<keyword evidence="4" id="KW-1185">Reference proteome</keyword>
<evidence type="ECO:0000313" key="4">
    <source>
        <dbReference type="Proteomes" id="UP000807504"/>
    </source>
</evidence>
<proteinExistence type="predicted"/>
<comment type="caution">
    <text evidence="3">The sequence shown here is derived from an EMBL/GenBank/DDBJ whole genome shotgun (WGS) entry which is preliminary data.</text>
</comment>
<dbReference type="AlphaFoldDB" id="A0A8T0EN14"/>
<feature type="signal peptide" evidence="2">
    <location>
        <begin position="1"/>
        <end position="24"/>
    </location>
</feature>
<reference evidence="3" key="1">
    <citation type="journal article" date="2020" name="bioRxiv">
        <title>Chromosome-level reference genome of the European wasp spider Argiope bruennichi: a resource for studies on range expansion and evolutionary adaptation.</title>
        <authorList>
            <person name="Sheffer M.M."/>
            <person name="Hoppe A."/>
            <person name="Krehenwinkel H."/>
            <person name="Uhl G."/>
            <person name="Kuss A.W."/>
            <person name="Jensen L."/>
            <person name="Jensen C."/>
            <person name="Gillespie R.G."/>
            <person name="Hoff K.J."/>
            <person name="Prost S."/>
        </authorList>
    </citation>
    <scope>NUCLEOTIDE SEQUENCE</scope>
</reference>
<organism evidence="3 4">
    <name type="scientific">Argiope bruennichi</name>
    <name type="common">Wasp spider</name>
    <name type="synonym">Aranea bruennichi</name>
    <dbReference type="NCBI Taxonomy" id="94029"/>
    <lineage>
        <taxon>Eukaryota</taxon>
        <taxon>Metazoa</taxon>
        <taxon>Ecdysozoa</taxon>
        <taxon>Arthropoda</taxon>
        <taxon>Chelicerata</taxon>
        <taxon>Arachnida</taxon>
        <taxon>Araneae</taxon>
        <taxon>Araneomorphae</taxon>
        <taxon>Entelegynae</taxon>
        <taxon>Araneoidea</taxon>
        <taxon>Araneidae</taxon>
        <taxon>Argiope</taxon>
    </lineage>
</organism>
<evidence type="ECO:0000313" key="3">
    <source>
        <dbReference type="EMBL" id="KAF8776771.1"/>
    </source>
</evidence>
<gene>
    <name evidence="3" type="ORF">HNY73_013717</name>
</gene>
<reference evidence="3" key="2">
    <citation type="submission" date="2020-06" db="EMBL/GenBank/DDBJ databases">
        <authorList>
            <person name="Sheffer M."/>
        </authorList>
    </citation>
    <scope>NUCLEOTIDE SEQUENCE</scope>
</reference>
<protein>
    <submittedName>
        <fullName evidence="3">Uncharacterized protein</fullName>
    </submittedName>
</protein>
<feature type="region of interest" description="Disordered" evidence="1">
    <location>
        <begin position="23"/>
        <end position="49"/>
    </location>
</feature>
<sequence>MAQNLSLRILMFCIFALLFPESSSQNQRRERNDDQRSNGTPPPTTQHPCSAENIQCGVPQKFCNMFGCDCTPKPGARCCDGYRYDKTSNKCRQIVVETNF</sequence>
<feature type="chain" id="PRO_5035905396" evidence="2">
    <location>
        <begin position="25"/>
        <end position="100"/>
    </location>
</feature>
<feature type="compositionally biased region" description="Basic and acidic residues" evidence="1">
    <location>
        <begin position="27"/>
        <end position="36"/>
    </location>
</feature>
<evidence type="ECO:0000256" key="1">
    <source>
        <dbReference type="SAM" id="MobiDB-lite"/>
    </source>
</evidence>
<keyword evidence="2" id="KW-0732">Signal</keyword>
<name>A0A8T0EN14_ARGBR</name>